<keyword evidence="5" id="KW-1185">Reference proteome</keyword>
<feature type="compositionally biased region" description="Polar residues" evidence="2">
    <location>
        <begin position="185"/>
        <end position="205"/>
    </location>
</feature>
<keyword evidence="1" id="KW-0378">Hydrolase</keyword>
<dbReference type="InterPro" id="IPR024078">
    <property type="entry name" value="LmbE-like_dom_sf"/>
</dbReference>
<organism evidence="4 5">
    <name type="scientific">Extibacter muris</name>
    <dbReference type="NCBI Taxonomy" id="1796622"/>
    <lineage>
        <taxon>Bacteria</taxon>
        <taxon>Bacillati</taxon>
        <taxon>Bacillota</taxon>
        <taxon>Clostridia</taxon>
        <taxon>Lachnospirales</taxon>
        <taxon>Lachnospiraceae</taxon>
        <taxon>Extibacter</taxon>
    </lineage>
</organism>
<dbReference type="InterPro" id="IPR008979">
    <property type="entry name" value="Galactose-bd-like_sf"/>
</dbReference>
<evidence type="ECO:0000259" key="3">
    <source>
        <dbReference type="PROSITE" id="PS50022"/>
    </source>
</evidence>
<dbReference type="Pfam" id="PF24135">
    <property type="entry name" value="DUF7402"/>
    <property type="match status" value="1"/>
</dbReference>
<dbReference type="SUPFAM" id="SSF102588">
    <property type="entry name" value="LmbE-like"/>
    <property type="match status" value="1"/>
</dbReference>
<dbReference type="AlphaFoldDB" id="A0A4R4FDZ8"/>
<dbReference type="Gene3D" id="2.60.120.260">
    <property type="entry name" value="Galactose-binding domain-like"/>
    <property type="match status" value="4"/>
</dbReference>
<dbReference type="Pfam" id="PF00754">
    <property type="entry name" value="F5_F8_type_C"/>
    <property type="match status" value="3"/>
</dbReference>
<sequence length="1035" mass="115804">MKFFHGNKRGGKAMKERKLIALGMAGMLSLSGLFTFSGIEAEAKLPDNQLVIDFEDLGTEAQSLTGKYQNCNFGNRGWNTGAVDGDVKLWADSFTKDGQVNKIAIPYGKIFRGFSAKCSESATIKVVSGSETNTFEIGATEKEFTTDFRTNQMAVYLVIECAKGTSDVKLDDLILEEVDISKLNVSQGKPTSTSGDSERPASNGNDGDENTMWVNNGAGADKWWQVDLQEAYTISDYELVFEKEEKNPWKYKIEASADGENFDMLSDKTENMDSAKVQTGEVSAETKYRYVRVTITGLPAETYWAGFAEFKVYTKDIMSNVAQGKSTSQSGGYNSSDLAVDGDVTTFGGNTDTFPYWWTVDLGDTYNVKEVEIEWEDLKDGDTNIAEDWKYKIEYSADGGSTWEELVDYTSETPYTDPETSVVQNEACDIECNAFKVTITDKPPKRPLAWAVLPEFRAFAADTHIPEEEGQNINIDIAYGQPVKASSVAEGYKASNVTDYDSASTWKPVSEDDTAYLQIDLDREYNIQNHKVEFTSAVSSYKFYVSMDNDTWTEVSDVSADQADKTVDIEETTAKYVRFEFAGQSEDLEVKEIHFDGLDAGVPGEKKILVLAPHEDDEMLMAGGVMNRAAEVGDEVKVLLATNGDYNGKSTGEGRIVETINALEAIGVESEDIMFMGYADTGGLGGAQTYQDSFLYKMYTADDTQVFKSRWGNEYTYGNPNAKQDYHYEVTGEHALYTREKFLNDLEYAISTYKPTDIYVPSRYDMHFDHAYFDLFAIEAIQNIQAEDPSYNPTLHESIIHSCAGDSNWPIVNSDEKGIRALNMPEGLEELTMFHWDERENINVPYAMRQVPFAFNLKDQALRLYTSQYYDYIGSFAKVNEIFWSRDFSSFAKEAEITASSECANEDRKIDQSAVKAVDGVRDGAAEGLPYDHPRFPHAEWVSDKETTGAWINLEFDNEKEIKKVVLYDRPDMDNQILEGKLIFDDNSEIIVGELPNNGEPLEVQVDKSSKNVKFVVTKVSDSTESVGLAEIEVY</sequence>
<evidence type="ECO:0000256" key="1">
    <source>
        <dbReference type="ARBA" id="ARBA00023295"/>
    </source>
</evidence>
<dbReference type="EMBL" id="SMMX01000014">
    <property type="protein sequence ID" value="TDA20886.1"/>
    <property type="molecule type" value="Genomic_DNA"/>
</dbReference>
<dbReference type="InterPro" id="IPR055826">
    <property type="entry name" value="DUF7402"/>
</dbReference>
<dbReference type="GO" id="GO:0016798">
    <property type="term" value="F:hydrolase activity, acting on glycosyl bonds"/>
    <property type="evidence" value="ECO:0007669"/>
    <property type="project" value="UniProtKB-KW"/>
</dbReference>
<dbReference type="InterPro" id="IPR003737">
    <property type="entry name" value="GlcNAc_PI_deacetylase-related"/>
</dbReference>
<evidence type="ECO:0000313" key="4">
    <source>
        <dbReference type="EMBL" id="TDA20886.1"/>
    </source>
</evidence>
<evidence type="ECO:0000313" key="5">
    <source>
        <dbReference type="Proteomes" id="UP000295710"/>
    </source>
</evidence>
<reference evidence="4 5" key="1">
    <citation type="journal article" date="2016" name="Nat. Microbiol.">
        <title>The Mouse Intestinal Bacterial Collection (miBC) provides host-specific insight into cultured diversity and functional potential of the gut microbiota.</title>
        <authorList>
            <person name="Lagkouvardos I."/>
            <person name="Pukall R."/>
            <person name="Abt B."/>
            <person name="Foesel B.U."/>
            <person name="Meier-Kolthoff J.P."/>
            <person name="Kumar N."/>
            <person name="Bresciani A."/>
            <person name="Martinez I."/>
            <person name="Just S."/>
            <person name="Ziegler C."/>
            <person name="Brugiroux S."/>
            <person name="Garzetti D."/>
            <person name="Wenning M."/>
            <person name="Bui T.P."/>
            <person name="Wang J."/>
            <person name="Hugenholtz F."/>
            <person name="Plugge C.M."/>
            <person name="Peterson D.A."/>
            <person name="Hornef M.W."/>
            <person name="Baines J.F."/>
            <person name="Smidt H."/>
            <person name="Walter J."/>
            <person name="Kristiansen K."/>
            <person name="Nielsen H.B."/>
            <person name="Haller D."/>
            <person name="Overmann J."/>
            <person name="Stecher B."/>
            <person name="Clavel T."/>
        </authorList>
    </citation>
    <scope>NUCLEOTIDE SEQUENCE [LARGE SCALE GENOMIC DNA]</scope>
    <source>
        <strain evidence="4 5">DSM 28560</strain>
    </source>
</reference>
<name>A0A4R4FDZ8_9FIRM</name>
<feature type="domain" description="F5/8 type C" evidence="3">
    <location>
        <begin position="355"/>
        <end position="408"/>
    </location>
</feature>
<proteinExistence type="predicted"/>
<dbReference type="Pfam" id="PF02585">
    <property type="entry name" value="PIG-L"/>
    <property type="match status" value="1"/>
</dbReference>
<feature type="domain" description="F5/8 type C" evidence="3">
    <location>
        <begin position="168"/>
        <end position="315"/>
    </location>
</feature>
<dbReference type="SUPFAM" id="SSF49785">
    <property type="entry name" value="Galactose-binding domain-like"/>
    <property type="match status" value="4"/>
</dbReference>
<gene>
    <name evidence="4" type="ORF">E1963_14845</name>
</gene>
<protein>
    <recommendedName>
        <fullName evidence="3">F5/8 type C domain-containing protein</fullName>
    </recommendedName>
</protein>
<dbReference type="PANTHER" id="PTHR45713">
    <property type="entry name" value="FTP DOMAIN-CONTAINING PROTEIN"/>
    <property type="match status" value="1"/>
</dbReference>
<feature type="region of interest" description="Disordered" evidence="2">
    <location>
        <begin position="185"/>
        <end position="214"/>
    </location>
</feature>
<dbReference type="PANTHER" id="PTHR45713:SF15">
    <property type="entry name" value="F5_8 TYPE C DOMAIN-CONTAINING PROTEIN"/>
    <property type="match status" value="1"/>
</dbReference>
<dbReference type="Gene3D" id="3.40.50.10320">
    <property type="entry name" value="LmbE-like"/>
    <property type="match status" value="1"/>
</dbReference>
<evidence type="ECO:0000256" key="2">
    <source>
        <dbReference type="SAM" id="MobiDB-lite"/>
    </source>
</evidence>
<accession>A0A4R4FDZ8</accession>
<dbReference type="PROSITE" id="PS50022">
    <property type="entry name" value="FA58C_3"/>
    <property type="match status" value="3"/>
</dbReference>
<dbReference type="Proteomes" id="UP000295710">
    <property type="component" value="Unassembled WGS sequence"/>
</dbReference>
<keyword evidence="1" id="KW-0326">Glycosidase</keyword>
<comment type="caution">
    <text evidence="4">The sequence shown here is derived from an EMBL/GenBank/DDBJ whole genome shotgun (WGS) entry which is preliminary data.</text>
</comment>
<feature type="domain" description="F5/8 type C" evidence="3">
    <location>
        <begin position="470"/>
        <end position="598"/>
    </location>
</feature>
<dbReference type="InterPro" id="IPR051941">
    <property type="entry name" value="BG_Antigen-Binding_Lectin"/>
</dbReference>
<dbReference type="InterPro" id="IPR000421">
    <property type="entry name" value="FA58C"/>
</dbReference>